<dbReference type="InterPro" id="IPR043926">
    <property type="entry name" value="ABCG_dom"/>
</dbReference>
<keyword evidence="8 9" id="KW-0472">Membrane</keyword>
<keyword evidence="5" id="KW-0547">Nucleotide-binding</keyword>
<dbReference type="Proteomes" id="UP000226431">
    <property type="component" value="Unassembled WGS sequence"/>
</dbReference>
<feature type="domain" description="ABC transporter" evidence="10">
    <location>
        <begin position="29"/>
        <end position="280"/>
    </location>
</feature>
<dbReference type="SMART" id="SM00382">
    <property type="entry name" value="AAA"/>
    <property type="match status" value="1"/>
</dbReference>
<dbReference type="GO" id="GO:0005524">
    <property type="term" value="F:ATP binding"/>
    <property type="evidence" value="ECO:0007669"/>
    <property type="project" value="UniProtKB-KW"/>
</dbReference>
<keyword evidence="3" id="KW-0813">Transport</keyword>
<comment type="caution">
    <text evidence="11">The sequence shown here is derived from an EMBL/GenBank/DDBJ whole genome shotgun (WGS) entry which is preliminary data.</text>
</comment>
<dbReference type="InterPro" id="IPR017871">
    <property type="entry name" value="ABC_transporter-like_CS"/>
</dbReference>
<organism evidence="11 12">
    <name type="scientific">Ophiocordyceps camponoti-rufipedis</name>
    <dbReference type="NCBI Taxonomy" id="2004952"/>
    <lineage>
        <taxon>Eukaryota</taxon>
        <taxon>Fungi</taxon>
        <taxon>Dikarya</taxon>
        <taxon>Ascomycota</taxon>
        <taxon>Pezizomycotina</taxon>
        <taxon>Sordariomycetes</taxon>
        <taxon>Hypocreomycetidae</taxon>
        <taxon>Hypocreales</taxon>
        <taxon>Ophiocordycipitaceae</taxon>
        <taxon>Ophiocordyceps</taxon>
    </lineage>
</organism>
<evidence type="ECO:0000313" key="11">
    <source>
        <dbReference type="EMBL" id="PHH79605.1"/>
    </source>
</evidence>
<evidence type="ECO:0000256" key="7">
    <source>
        <dbReference type="ARBA" id="ARBA00022989"/>
    </source>
</evidence>
<dbReference type="InterPro" id="IPR003439">
    <property type="entry name" value="ABC_transporter-like_ATP-bd"/>
</dbReference>
<dbReference type="PROSITE" id="PS50893">
    <property type="entry name" value="ABC_TRANSPORTER_2"/>
    <property type="match status" value="1"/>
</dbReference>
<gene>
    <name evidence="11" type="ORF">CDD80_4367</name>
</gene>
<dbReference type="SUPFAM" id="SSF52540">
    <property type="entry name" value="P-loop containing nucleoside triphosphate hydrolases"/>
    <property type="match status" value="1"/>
</dbReference>
<dbReference type="PROSITE" id="PS00211">
    <property type="entry name" value="ABC_TRANSPORTER_1"/>
    <property type="match status" value="1"/>
</dbReference>
<dbReference type="InterPro" id="IPR027417">
    <property type="entry name" value="P-loop_NTPase"/>
</dbReference>
<feature type="transmembrane region" description="Helical" evidence="9">
    <location>
        <begin position="440"/>
        <end position="464"/>
    </location>
</feature>
<evidence type="ECO:0000256" key="2">
    <source>
        <dbReference type="ARBA" id="ARBA00005814"/>
    </source>
</evidence>
<evidence type="ECO:0000256" key="3">
    <source>
        <dbReference type="ARBA" id="ARBA00022448"/>
    </source>
</evidence>
<dbReference type="Pfam" id="PF00005">
    <property type="entry name" value="ABC_tran"/>
    <property type="match status" value="1"/>
</dbReference>
<evidence type="ECO:0000256" key="4">
    <source>
        <dbReference type="ARBA" id="ARBA00022692"/>
    </source>
</evidence>
<dbReference type="Gene3D" id="3.40.50.300">
    <property type="entry name" value="P-loop containing nucleotide triphosphate hydrolases"/>
    <property type="match status" value="1"/>
</dbReference>
<dbReference type="Pfam" id="PF19055">
    <property type="entry name" value="ABC2_membrane_7"/>
    <property type="match status" value="1"/>
</dbReference>
<feature type="transmembrane region" description="Helical" evidence="9">
    <location>
        <begin position="366"/>
        <end position="385"/>
    </location>
</feature>
<keyword evidence="6" id="KW-0067">ATP-binding</keyword>
<keyword evidence="4 9" id="KW-0812">Transmembrane</keyword>
<dbReference type="PANTHER" id="PTHR48042">
    <property type="entry name" value="ABC TRANSPORTER G FAMILY MEMBER 11"/>
    <property type="match status" value="1"/>
</dbReference>
<dbReference type="GO" id="GO:0140359">
    <property type="term" value="F:ABC-type transporter activity"/>
    <property type="evidence" value="ECO:0007669"/>
    <property type="project" value="InterPro"/>
</dbReference>
<evidence type="ECO:0000256" key="1">
    <source>
        <dbReference type="ARBA" id="ARBA00004141"/>
    </source>
</evidence>
<evidence type="ECO:0000256" key="6">
    <source>
        <dbReference type="ARBA" id="ARBA00022840"/>
    </source>
</evidence>
<feature type="transmembrane region" description="Helical" evidence="9">
    <location>
        <begin position="506"/>
        <end position="526"/>
    </location>
</feature>
<keyword evidence="12" id="KW-1185">Reference proteome</keyword>
<comment type="similarity">
    <text evidence="2">Belongs to the ABC transporter superfamily. ABCG family. Eye pigment precursor importer (TC 3.A.1.204) subfamily.</text>
</comment>
<keyword evidence="7 9" id="KW-1133">Transmembrane helix</keyword>
<evidence type="ECO:0000259" key="10">
    <source>
        <dbReference type="PROSITE" id="PS50893"/>
    </source>
</evidence>
<sequence>MTSNTQFTMDAERQTTDEKALVNSTVQSIAWRGVTVTVPGRKGAPAKKIIDDAQGVVEAGNKTQRELCAIMGPSGAGKTSLLNHLARRKTKVAKVEGEVLVNGRSMADDEFHRLTSFVEQEDALIASLTCFETIDFNVRLTDTRRKRTERVAFVNQLLQSLGLDGKGNSFVGPFYRGNISGGEKRRLSVASQIAGEPKILFLDEPTSGIDSTGSQQMIRYLRELAKKTGIIIVCSIHQPSAAAFHKFDKLLLVSEGRMCYFGSTTDVVPYLDKRGYQMPPLSNPAEFILDLVNASFSTDESTLDDLSRSWRDSDGAEELRRAIEGTHHNHHDSDDETPWSRPSFVSRVVTLLHRGFIKSYRDPTAYFLRIVLYMLLAIIVGTLWPRHDWGQQSMENLMTAAYITTGFASLIAVSYVPTVIEDVKHHLQESRNGYCGCAEFTLSNFLLGLPYLLLISLLFSVICLPLNGLNMSTGPFFCWAFWLLLGLAVMDSVTFLIAALVTKLNAAVALLLFFTTIQFVAGGYLAKIKIMTSFYKYVFYYWDFLTYTYRGMLSGHFRDATYDCGPGCQCTFPPMSKDVCRISGNQVLELLEYSPKNLGRDVGIVLAIVVGYRLAAWVAISRRG</sequence>
<evidence type="ECO:0000313" key="12">
    <source>
        <dbReference type="Proteomes" id="UP000226431"/>
    </source>
</evidence>
<dbReference type="AlphaFoldDB" id="A0A2C5ZCJ6"/>
<protein>
    <recommendedName>
        <fullName evidence="10">ABC transporter domain-containing protein</fullName>
    </recommendedName>
</protein>
<evidence type="ECO:0000256" key="8">
    <source>
        <dbReference type="ARBA" id="ARBA00023136"/>
    </source>
</evidence>
<dbReference type="STRING" id="2004952.A0A2C5ZCJ6"/>
<dbReference type="OrthoDB" id="66620at2759"/>
<dbReference type="PANTHER" id="PTHR48042:SF11">
    <property type="entry name" value="ABC TRANSPORTER G FAMILY MEMBER 11"/>
    <property type="match status" value="1"/>
</dbReference>
<dbReference type="InterPro" id="IPR052215">
    <property type="entry name" value="Plant_ABCG"/>
</dbReference>
<evidence type="ECO:0000256" key="5">
    <source>
        <dbReference type="ARBA" id="ARBA00022741"/>
    </source>
</evidence>
<accession>A0A2C5ZCJ6</accession>
<name>A0A2C5ZCJ6_9HYPO</name>
<feature type="transmembrane region" description="Helical" evidence="9">
    <location>
        <begin position="476"/>
        <end position="500"/>
    </location>
</feature>
<dbReference type="GO" id="GO:0016887">
    <property type="term" value="F:ATP hydrolysis activity"/>
    <property type="evidence" value="ECO:0007669"/>
    <property type="project" value="InterPro"/>
</dbReference>
<reference evidence="11 12" key="1">
    <citation type="submission" date="2017-06" db="EMBL/GenBank/DDBJ databases">
        <title>Ant-infecting Ophiocordyceps genomes reveal a high diversity of potential behavioral manipulation genes and a possible major role for enterotoxins.</title>
        <authorList>
            <person name="De Bekker C."/>
            <person name="Evans H.C."/>
            <person name="Brachmann A."/>
            <person name="Hughes D.P."/>
        </authorList>
    </citation>
    <scope>NUCLEOTIDE SEQUENCE [LARGE SCALE GENOMIC DNA]</scope>
    <source>
        <strain evidence="11 12">Map16</strain>
    </source>
</reference>
<dbReference type="EMBL" id="NJES01000040">
    <property type="protein sequence ID" value="PHH79605.1"/>
    <property type="molecule type" value="Genomic_DNA"/>
</dbReference>
<feature type="transmembrane region" description="Helical" evidence="9">
    <location>
        <begin position="397"/>
        <end position="420"/>
    </location>
</feature>
<dbReference type="InterPro" id="IPR003593">
    <property type="entry name" value="AAA+_ATPase"/>
</dbReference>
<dbReference type="GO" id="GO:0016020">
    <property type="term" value="C:membrane"/>
    <property type="evidence" value="ECO:0007669"/>
    <property type="project" value="UniProtKB-SubCell"/>
</dbReference>
<comment type="subcellular location">
    <subcellularLocation>
        <location evidence="1">Membrane</location>
        <topology evidence="1">Multi-pass membrane protein</topology>
    </subcellularLocation>
</comment>
<feature type="transmembrane region" description="Helical" evidence="9">
    <location>
        <begin position="602"/>
        <end position="620"/>
    </location>
</feature>
<proteinExistence type="inferred from homology"/>
<evidence type="ECO:0000256" key="9">
    <source>
        <dbReference type="SAM" id="Phobius"/>
    </source>
</evidence>
<dbReference type="Pfam" id="PF01061">
    <property type="entry name" value="ABC2_membrane"/>
    <property type="match status" value="1"/>
</dbReference>
<dbReference type="InterPro" id="IPR013525">
    <property type="entry name" value="ABC2_TM"/>
</dbReference>